<reference evidence="1 2" key="1">
    <citation type="submission" date="2019-06" db="EMBL/GenBank/DDBJ databases">
        <title>Wine fermentation using esterase from Monascus purpureus.</title>
        <authorList>
            <person name="Geng C."/>
            <person name="Zhang Y."/>
        </authorList>
    </citation>
    <scope>NUCLEOTIDE SEQUENCE [LARGE SCALE GENOMIC DNA]</scope>
    <source>
        <strain evidence="1">HQ1</strain>
    </source>
</reference>
<name>A0A507QNQ7_MONPU</name>
<organism evidence="1 2">
    <name type="scientific">Monascus purpureus</name>
    <name type="common">Red mold</name>
    <name type="synonym">Monascus anka</name>
    <dbReference type="NCBI Taxonomy" id="5098"/>
    <lineage>
        <taxon>Eukaryota</taxon>
        <taxon>Fungi</taxon>
        <taxon>Dikarya</taxon>
        <taxon>Ascomycota</taxon>
        <taxon>Pezizomycotina</taxon>
        <taxon>Eurotiomycetes</taxon>
        <taxon>Eurotiomycetidae</taxon>
        <taxon>Eurotiales</taxon>
        <taxon>Aspergillaceae</taxon>
        <taxon>Monascus</taxon>
    </lineage>
</organism>
<dbReference type="OrthoDB" id="4185642at2759"/>
<comment type="caution">
    <text evidence="1">The sequence shown here is derived from an EMBL/GenBank/DDBJ whole genome shotgun (WGS) entry which is preliminary data.</text>
</comment>
<dbReference type="STRING" id="5098.A0A507QNQ7"/>
<evidence type="ECO:0000313" key="2">
    <source>
        <dbReference type="Proteomes" id="UP000319663"/>
    </source>
</evidence>
<protein>
    <submittedName>
        <fullName evidence="1">Uncharacterized protein</fullName>
    </submittedName>
</protein>
<sequence length="219" mass="24741">MAELICFASSVTATVTLAIQATTKLHQSRGKGPFVNFRSIKRDWLNLQYIGEDIIIENIRTRLQPFVIQGETATEIDTGGLRRAEEKDIVQKSLGICERFLTIIISCGLACLETQGVNTWKGFDKGQTVHSSKYHLLDPAPSDIQNIKEINRSDASSALEVELNGEKCAMKLFHNNGDSGFAENGRDLDRFRYELNAYMNLKKYNVLRERVCSTLLWSY</sequence>
<accession>A0A507QNQ7</accession>
<dbReference type="AlphaFoldDB" id="A0A507QNQ7"/>
<dbReference type="Proteomes" id="UP000319663">
    <property type="component" value="Unassembled WGS sequence"/>
</dbReference>
<proteinExistence type="predicted"/>
<keyword evidence="2" id="KW-1185">Reference proteome</keyword>
<evidence type="ECO:0000313" key="1">
    <source>
        <dbReference type="EMBL" id="TQB68744.1"/>
    </source>
</evidence>
<gene>
    <name evidence="1" type="ORF">MPDQ_002872</name>
</gene>
<dbReference type="EMBL" id="VIFY01000193">
    <property type="protein sequence ID" value="TQB68744.1"/>
    <property type="molecule type" value="Genomic_DNA"/>
</dbReference>